<dbReference type="AlphaFoldDB" id="A0AAF0W408"/>
<evidence type="ECO:0000313" key="1">
    <source>
        <dbReference type="EMBL" id="WOG81924.1"/>
    </source>
</evidence>
<reference evidence="1" key="2">
    <citation type="submission" date="2022-03" db="EMBL/GenBank/DDBJ databases">
        <title>Draft title - Genomic analysis of global carrot germplasm unveils the trajectory of domestication and the origin of high carotenoid orange carrot.</title>
        <authorList>
            <person name="Iorizzo M."/>
            <person name="Ellison S."/>
            <person name="Senalik D."/>
            <person name="Macko-Podgorni A."/>
            <person name="Grzebelus D."/>
            <person name="Bostan H."/>
            <person name="Rolling W."/>
            <person name="Curaba J."/>
            <person name="Simon P."/>
        </authorList>
    </citation>
    <scope>NUCLEOTIDE SEQUENCE</scope>
    <source>
        <tissue evidence="1">Leaf</tissue>
    </source>
</reference>
<dbReference type="PANTHER" id="PTHR33696:SF1">
    <property type="entry name" value="T22J18.15"/>
    <property type="match status" value="1"/>
</dbReference>
<organism evidence="1 2">
    <name type="scientific">Daucus carota subsp. sativus</name>
    <name type="common">Carrot</name>
    <dbReference type="NCBI Taxonomy" id="79200"/>
    <lineage>
        <taxon>Eukaryota</taxon>
        <taxon>Viridiplantae</taxon>
        <taxon>Streptophyta</taxon>
        <taxon>Embryophyta</taxon>
        <taxon>Tracheophyta</taxon>
        <taxon>Spermatophyta</taxon>
        <taxon>Magnoliopsida</taxon>
        <taxon>eudicotyledons</taxon>
        <taxon>Gunneridae</taxon>
        <taxon>Pentapetalae</taxon>
        <taxon>asterids</taxon>
        <taxon>campanulids</taxon>
        <taxon>Apiales</taxon>
        <taxon>Apiaceae</taxon>
        <taxon>Apioideae</taxon>
        <taxon>Scandiceae</taxon>
        <taxon>Daucinae</taxon>
        <taxon>Daucus</taxon>
        <taxon>Daucus sect. Daucus</taxon>
    </lineage>
</organism>
<evidence type="ECO:0000313" key="2">
    <source>
        <dbReference type="Proteomes" id="UP000077755"/>
    </source>
</evidence>
<keyword evidence="2" id="KW-1185">Reference proteome</keyword>
<proteinExistence type="predicted"/>
<sequence length="197" mass="22516">MVVTKITPYFLRSFPVYRQRYLFHPLRLSRPQILHSHSKKILRLILLLAQERVCIFQDKFPSHGNKSPGSRKINNSLRKKNNAPQLHISLLPLPPAARIPNQKQTCQNKHSTSAHASFRKVPFFAALVECSKDSDQHGSIGNFSKISRAARTLTDRLGFMSMHTNISCKNTCAVSESMVYLPRSSHDIYSINTRHPR</sequence>
<dbReference type="Proteomes" id="UP000077755">
    <property type="component" value="Chromosome 1"/>
</dbReference>
<dbReference type="PANTHER" id="PTHR33696">
    <property type="entry name" value="T22J18.15-RELATED"/>
    <property type="match status" value="1"/>
</dbReference>
<accession>A0AAF0W408</accession>
<protein>
    <submittedName>
        <fullName evidence="1">Uncharacterized protein</fullName>
    </submittedName>
</protein>
<name>A0AAF0W408_DAUCS</name>
<gene>
    <name evidence="1" type="ORF">DCAR_0101081</name>
</gene>
<reference evidence="1" key="1">
    <citation type="journal article" date="2016" name="Nat. Genet.">
        <title>A high-quality carrot genome assembly provides new insights into carotenoid accumulation and asterid genome evolution.</title>
        <authorList>
            <person name="Iorizzo M."/>
            <person name="Ellison S."/>
            <person name="Senalik D."/>
            <person name="Zeng P."/>
            <person name="Satapoomin P."/>
            <person name="Huang J."/>
            <person name="Bowman M."/>
            <person name="Iovene M."/>
            <person name="Sanseverino W."/>
            <person name="Cavagnaro P."/>
            <person name="Yildiz M."/>
            <person name="Macko-Podgorni A."/>
            <person name="Moranska E."/>
            <person name="Grzebelus E."/>
            <person name="Grzebelus D."/>
            <person name="Ashrafi H."/>
            <person name="Zheng Z."/>
            <person name="Cheng S."/>
            <person name="Spooner D."/>
            <person name="Van Deynze A."/>
            <person name="Simon P."/>
        </authorList>
    </citation>
    <scope>NUCLEOTIDE SEQUENCE</scope>
    <source>
        <tissue evidence="1">Leaf</tissue>
    </source>
</reference>
<dbReference type="EMBL" id="CP093343">
    <property type="protein sequence ID" value="WOG81924.1"/>
    <property type="molecule type" value="Genomic_DNA"/>
</dbReference>